<name>A0A090ZEX5_PAEMA</name>
<evidence type="ECO:0000256" key="2">
    <source>
        <dbReference type="ARBA" id="ARBA00009773"/>
    </source>
</evidence>
<evidence type="ECO:0000256" key="5">
    <source>
        <dbReference type="ARBA" id="ARBA00022692"/>
    </source>
</evidence>
<evidence type="ECO:0000313" key="10">
    <source>
        <dbReference type="EMBL" id="MUG23366.1"/>
    </source>
</evidence>
<evidence type="ECO:0000256" key="3">
    <source>
        <dbReference type="ARBA" id="ARBA00022448"/>
    </source>
</evidence>
<dbReference type="PANTHER" id="PTHR21716:SF53">
    <property type="entry name" value="PERMEASE PERM-RELATED"/>
    <property type="match status" value="1"/>
</dbReference>
<keyword evidence="6 8" id="KW-1133">Transmembrane helix</keyword>
<evidence type="ECO:0000256" key="1">
    <source>
        <dbReference type="ARBA" id="ARBA00004651"/>
    </source>
</evidence>
<evidence type="ECO:0000256" key="7">
    <source>
        <dbReference type="ARBA" id="ARBA00023136"/>
    </source>
</evidence>
<comment type="subcellular location">
    <subcellularLocation>
        <location evidence="1">Cell membrane</location>
        <topology evidence="1">Multi-pass membrane protein</topology>
    </subcellularLocation>
</comment>
<feature type="transmembrane region" description="Helical" evidence="8">
    <location>
        <begin position="280"/>
        <end position="303"/>
    </location>
</feature>
<dbReference type="AlphaFoldDB" id="A0A090ZEX5"/>
<evidence type="ECO:0000256" key="6">
    <source>
        <dbReference type="ARBA" id="ARBA00022989"/>
    </source>
</evidence>
<dbReference type="Pfam" id="PF01594">
    <property type="entry name" value="AI-2E_transport"/>
    <property type="match status" value="1"/>
</dbReference>
<dbReference type="STRING" id="44252.DJ90_4906"/>
<dbReference type="PATRIC" id="fig|44252.3.peg.2822"/>
<feature type="transmembrane region" description="Helical" evidence="8">
    <location>
        <begin position="315"/>
        <end position="340"/>
    </location>
</feature>
<dbReference type="GO" id="GO:0055085">
    <property type="term" value="P:transmembrane transport"/>
    <property type="evidence" value="ECO:0007669"/>
    <property type="project" value="TreeGrafter"/>
</dbReference>
<dbReference type="GeneID" id="77007259"/>
<keyword evidence="5 8" id="KW-0812">Transmembrane</keyword>
<comment type="caution">
    <text evidence="9">The sequence shown here is derived from an EMBL/GenBank/DDBJ whole genome shotgun (WGS) entry which is preliminary data.</text>
</comment>
<keyword evidence="4" id="KW-1003">Cell membrane</keyword>
<evidence type="ECO:0000313" key="9">
    <source>
        <dbReference type="EMBL" id="KFN08780.1"/>
    </source>
</evidence>
<dbReference type="RefSeq" id="WP_036623011.1">
    <property type="nucleotide sequence ID" value="NZ_BGML01000003.1"/>
</dbReference>
<dbReference type="OrthoDB" id="9793390at2"/>
<dbReference type="EMBL" id="JMQA01000026">
    <property type="protein sequence ID" value="KFN08780.1"/>
    <property type="molecule type" value="Genomic_DNA"/>
</dbReference>
<dbReference type="Proteomes" id="UP000442469">
    <property type="component" value="Unassembled WGS sequence"/>
</dbReference>
<dbReference type="HOGENOM" id="CLU_031275_8_2_9"/>
<evidence type="ECO:0000256" key="8">
    <source>
        <dbReference type="SAM" id="Phobius"/>
    </source>
</evidence>
<keyword evidence="3" id="KW-0813">Transport</keyword>
<dbReference type="Proteomes" id="UP000029278">
    <property type="component" value="Unassembled WGS sequence"/>
</dbReference>
<evidence type="ECO:0000313" key="12">
    <source>
        <dbReference type="Proteomes" id="UP000442469"/>
    </source>
</evidence>
<gene>
    <name evidence="9" type="ORF">DJ90_4906</name>
    <name evidence="10" type="ORF">GNQ08_13250</name>
</gene>
<sequence length="362" mass="41248">MMQHPFYRTSLGIIMLLTIIYLLSKVSFIFNPFVTLVQILIVPLTISGFLYYLLRPIVQFLERKKWNRVLSILLIYLLFAGVVTIFFMVVWPPLQKQLFEFMNNVPKLMASLQEQMNEIRRSRYFSFVTSEGSPEVMNKVTEYLNSALNTVSGYVSHVFSFLNNFVIIVGTVPIFLYYMLKQDDRVTPSLVRMLPVRYRIDGEQVIHEVDNMLKGFIAGRMISAMLLAVMGFIGFWLIGLPYPLLLAIVMALFNFIPYFGALLGAIPCVIVAFTVSPSMVLWVIIIVVAAQQIEGNLISPYIYGKTINIHPLTTIVLLLIAGDFMGILGMILAIPLYMTLKIIVIKAYRLYIAQKVDKLPEA</sequence>
<dbReference type="PANTHER" id="PTHR21716">
    <property type="entry name" value="TRANSMEMBRANE PROTEIN"/>
    <property type="match status" value="1"/>
</dbReference>
<reference evidence="10 12" key="2">
    <citation type="submission" date="2019-11" db="EMBL/GenBank/DDBJ databases">
        <title>Draft genome sequences of five Paenibacillus species of dairy origin.</title>
        <authorList>
            <person name="Olajide A.M."/>
            <person name="Chen S."/>
            <person name="Lapointe G."/>
        </authorList>
    </citation>
    <scope>NUCLEOTIDE SEQUENCE [LARGE SCALE GENOMIC DNA]</scope>
    <source>
        <strain evidence="10 12">3CT49</strain>
    </source>
</reference>
<dbReference type="GO" id="GO:0005886">
    <property type="term" value="C:plasma membrane"/>
    <property type="evidence" value="ECO:0007669"/>
    <property type="project" value="UniProtKB-SubCell"/>
</dbReference>
<keyword evidence="11" id="KW-1185">Reference proteome</keyword>
<evidence type="ECO:0000256" key="4">
    <source>
        <dbReference type="ARBA" id="ARBA00022475"/>
    </source>
</evidence>
<evidence type="ECO:0000313" key="11">
    <source>
        <dbReference type="Proteomes" id="UP000029278"/>
    </source>
</evidence>
<organism evidence="9 11">
    <name type="scientific">Paenibacillus macerans</name>
    <name type="common">Bacillus macerans</name>
    <dbReference type="NCBI Taxonomy" id="44252"/>
    <lineage>
        <taxon>Bacteria</taxon>
        <taxon>Bacillati</taxon>
        <taxon>Bacillota</taxon>
        <taxon>Bacilli</taxon>
        <taxon>Bacillales</taxon>
        <taxon>Paenibacillaceae</taxon>
        <taxon>Paenibacillus</taxon>
    </lineage>
</organism>
<keyword evidence="7 8" id="KW-0472">Membrane</keyword>
<feature type="transmembrane region" description="Helical" evidence="8">
    <location>
        <begin position="36"/>
        <end position="54"/>
    </location>
</feature>
<dbReference type="EMBL" id="WNZZ01000008">
    <property type="protein sequence ID" value="MUG23366.1"/>
    <property type="molecule type" value="Genomic_DNA"/>
</dbReference>
<protein>
    <submittedName>
        <fullName evidence="10">AI-2E family transporter</fullName>
    </submittedName>
</protein>
<feature type="transmembrane region" description="Helical" evidence="8">
    <location>
        <begin position="217"/>
        <end position="238"/>
    </location>
</feature>
<feature type="transmembrane region" description="Helical" evidence="8">
    <location>
        <begin position="244"/>
        <end position="273"/>
    </location>
</feature>
<feature type="transmembrane region" description="Helical" evidence="8">
    <location>
        <begin position="66"/>
        <end position="91"/>
    </location>
</feature>
<comment type="similarity">
    <text evidence="2">Belongs to the autoinducer-2 exporter (AI-2E) (TC 2.A.86) family.</text>
</comment>
<dbReference type="InterPro" id="IPR002549">
    <property type="entry name" value="AI-2E-like"/>
</dbReference>
<feature type="transmembrane region" description="Helical" evidence="8">
    <location>
        <begin position="12"/>
        <end position="30"/>
    </location>
</feature>
<reference evidence="9 11" key="1">
    <citation type="submission" date="2014-04" db="EMBL/GenBank/DDBJ databases">
        <authorList>
            <person name="Bishop-Lilly K.A."/>
            <person name="Broomall S.M."/>
            <person name="Chain P.S."/>
            <person name="Chertkov O."/>
            <person name="Coyne S.R."/>
            <person name="Daligault H.E."/>
            <person name="Davenport K.W."/>
            <person name="Erkkila T."/>
            <person name="Frey K.G."/>
            <person name="Gibbons H.S."/>
            <person name="Gu W."/>
            <person name="Jaissle J."/>
            <person name="Johnson S.L."/>
            <person name="Koroleva G.I."/>
            <person name="Ladner J.T."/>
            <person name="Lo C.-C."/>
            <person name="Minogue T.D."/>
            <person name="Munk C."/>
            <person name="Palacios G.F."/>
            <person name="Redden C.L."/>
            <person name="Rosenzweig C.N."/>
            <person name="Scholz M.B."/>
            <person name="Teshima H."/>
            <person name="Xu Y."/>
        </authorList>
    </citation>
    <scope>NUCLEOTIDE SEQUENCE [LARGE SCALE GENOMIC DNA]</scope>
    <source>
        <strain evidence="9 11">8244</strain>
    </source>
</reference>
<feature type="transmembrane region" description="Helical" evidence="8">
    <location>
        <begin position="158"/>
        <end position="180"/>
    </location>
</feature>
<accession>A0A090ZEX5</accession>
<proteinExistence type="inferred from homology"/>